<evidence type="ECO:0000256" key="1">
    <source>
        <dbReference type="SAM" id="MobiDB-lite"/>
    </source>
</evidence>
<accession>A0ABV8VG00</accession>
<gene>
    <name evidence="2" type="ORF">ACFO5K_10555</name>
</gene>
<name>A0ABV8VG00_9NOCA</name>
<evidence type="ECO:0008006" key="4">
    <source>
        <dbReference type="Google" id="ProtNLM"/>
    </source>
</evidence>
<protein>
    <recommendedName>
        <fullName evidence="4">Winged helix DNA-binding domain-containing protein</fullName>
    </recommendedName>
</protein>
<reference evidence="3" key="1">
    <citation type="journal article" date="2019" name="Int. J. Syst. Evol. Microbiol.">
        <title>The Global Catalogue of Microorganisms (GCM) 10K type strain sequencing project: providing services to taxonomists for standard genome sequencing and annotation.</title>
        <authorList>
            <consortium name="The Broad Institute Genomics Platform"/>
            <consortium name="The Broad Institute Genome Sequencing Center for Infectious Disease"/>
            <person name="Wu L."/>
            <person name="Ma J."/>
        </authorList>
    </citation>
    <scope>NUCLEOTIDE SEQUENCE [LARGE SCALE GENOMIC DNA]</scope>
    <source>
        <strain evidence="3">IBRC-M 10490</strain>
    </source>
</reference>
<dbReference type="Proteomes" id="UP001595844">
    <property type="component" value="Unassembled WGS sequence"/>
</dbReference>
<evidence type="ECO:0000313" key="2">
    <source>
        <dbReference type="EMBL" id="MFC4374542.1"/>
    </source>
</evidence>
<feature type="region of interest" description="Disordered" evidence="1">
    <location>
        <begin position="20"/>
        <end position="51"/>
    </location>
</feature>
<organism evidence="2 3">
    <name type="scientific">Nocardia halotolerans</name>
    <dbReference type="NCBI Taxonomy" id="1755878"/>
    <lineage>
        <taxon>Bacteria</taxon>
        <taxon>Bacillati</taxon>
        <taxon>Actinomycetota</taxon>
        <taxon>Actinomycetes</taxon>
        <taxon>Mycobacteriales</taxon>
        <taxon>Nocardiaceae</taxon>
        <taxon>Nocardia</taxon>
    </lineage>
</organism>
<keyword evidence="3" id="KW-1185">Reference proteome</keyword>
<sequence>MSASPEVAAHIAAEGGLLSRSVYPLNPPHEAPDRPLTVSDARLPAPLPALPRRTPKRLRAQMVRAELGGNPFQPSVVFYTNDVPALSWSDVGGIVPTRTTPRLQAIAAACFPMRHTPRVERRPEVLRRLLAALEQWPSASA</sequence>
<proteinExistence type="predicted"/>
<evidence type="ECO:0000313" key="3">
    <source>
        <dbReference type="Proteomes" id="UP001595844"/>
    </source>
</evidence>
<comment type="caution">
    <text evidence="2">The sequence shown here is derived from an EMBL/GenBank/DDBJ whole genome shotgun (WGS) entry which is preliminary data.</text>
</comment>
<dbReference type="RefSeq" id="WP_378559752.1">
    <property type="nucleotide sequence ID" value="NZ_JBHSDL010000013.1"/>
</dbReference>
<dbReference type="EMBL" id="JBHSDL010000013">
    <property type="protein sequence ID" value="MFC4374542.1"/>
    <property type="molecule type" value="Genomic_DNA"/>
</dbReference>